<protein>
    <submittedName>
        <fullName evidence="2">Phage tail tape measure protein, TP901 family, core region protein</fullName>
    </submittedName>
</protein>
<dbReference type="AlphaFoldDB" id="W1Y862"/>
<dbReference type="EMBL" id="AZMM01007345">
    <property type="protein sequence ID" value="ETJ38571.1"/>
    <property type="molecule type" value="Genomic_DNA"/>
</dbReference>
<sequence>MATDGKVVIEVSLEADKVEGQLNELKNAFADLGNVGSVFGEMSSIVDNFSNTFKALSGVVGPVAAGVVAAVTTMVTAFNKLYDASKQNFFENLEKYGQVLQSITGEITGALKEVWDSLANIGGVSTSISDVVDEFASYNLVMQEVKAISGATEDEFQQLLDLTAKLGRETQFTATDAAEG</sequence>
<feature type="coiled-coil region" evidence="1">
    <location>
        <begin position="8"/>
        <end position="35"/>
    </location>
</feature>
<organism evidence="2">
    <name type="scientific">human gut metagenome</name>
    <dbReference type="NCBI Taxonomy" id="408170"/>
    <lineage>
        <taxon>unclassified sequences</taxon>
        <taxon>metagenomes</taxon>
        <taxon>organismal metagenomes</taxon>
    </lineage>
</organism>
<comment type="caution">
    <text evidence="2">The sequence shown here is derived from an EMBL/GenBank/DDBJ whole genome shotgun (WGS) entry which is preliminary data.</text>
</comment>
<reference evidence="2" key="1">
    <citation type="submission" date="2013-12" db="EMBL/GenBank/DDBJ databases">
        <title>A Varibaculum cambriense genome reconstructed from a premature infant gut community with otherwise low bacterial novelty that shifts toward anaerobic metabolism during the third week of life.</title>
        <authorList>
            <person name="Brown C.T."/>
            <person name="Sharon I."/>
            <person name="Thomas B.C."/>
            <person name="Castelle C.J."/>
            <person name="Morowitz M.J."/>
            <person name="Banfield J.F."/>
        </authorList>
    </citation>
    <scope>NUCLEOTIDE SEQUENCE</scope>
</reference>
<name>W1Y862_9ZZZZ</name>
<proteinExistence type="predicted"/>
<evidence type="ECO:0000256" key="1">
    <source>
        <dbReference type="SAM" id="Coils"/>
    </source>
</evidence>
<accession>W1Y862</accession>
<keyword evidence="1" id="KW-0175">Coiled coil</keyword>
<evidence type="ECO:0000313" key="2">
    <source>
        <dbReference type="EMBL" id="ETJ38571.1"/>
    </source>
</evidence>
<gene>
    <name evidence="2" type="ORF">Q604_UNBC07345G0004</name>
</gene>